<dbReference type="Proteomes" id="UP000247810">
    <property type="component" value="Unassembled WGS sequence"/>
</dbReference>
<keyword evidence="2" id="KW-1185">Reference proteome</keyword>
<reference evidence="1 2" key="1">
    <citation type="submission" date="2018-02" db="EMBL/GenBank/DDBJ databases">
        <title>The genomes of Aspergillus section Nigri reveals drivers in fungal speciation.</title>
        <authorList>
            <consortium name="DOE Joint Genome Institute"/>
            <person name="Vesth T.C."/>
            <person name="Nybo J."/>
            <person name="Theobald S."/>
            <person name="Brandl J."/>
            <person name="Frisvad J.C."/>
            <person name="Nielsen K.F."/>
            <person name="Lyhne E.K."/>
            <person name="Kogle M.E."/>
            <person name="Kuo A."/>
            <person name="Riley R."/>
            <person name="Clum A."/>
            <person name="Nolan M."/>
            <person name="Lipzen A."/>
            <person name="Salamov A."/>
            <person name="Henrissat B."/>
            <person name="Wiebenga A."/>
            <person name="De vries R.P."/>
            <person name="Grigoriev I.V."/>
            <person name="Mortensen U.H."/>
            <person name="Andersen M.R."/>
            <person name="Baker S.E."/>
        </authorList>
    </citation>
    <scope>NUCLEOTIDE SEQUENCE [LARGE SCALE GENOMIC DNA]</scope>
    <source>
        <strain evidence="1 2">CBS 707.79</strain>
    </source>
</reference>
<gene>
    <name evidence="1" type="ORF">BO71DRAFT_408373</name>
</gene>
<accession>A0A319DDW6</accession>
<dbReference type="EMBL" id="KZ825850">
    <property type="protein sequence ID" value="PYH95585.1"/>
    <property type="molecule type" value="Genomic_DNA"/>
</dbReference>
<sequence>MSLAHLIRLFIRPDLTVHALAVLVRLQGLPSLPDPNQAGRCLQILRSISMLLLSALVVIGLRQDLVTIFFMSLGEPVPMPVRADWIPTYTVRGVVVEPYMHSLSSRPSTQTPRHKIIFF</sequence>
<dbReference type="AlphaFoldDB" id="A0A319DDW6"/>
<dbReference type="VEuPathDB" id="FungiDB:BO71DRAFT_408373"/>
<evidence type="ECO:0000313" key="1">
    <source>
        <dbReference type="EMBL" id="PYH95585.1"/>
    </source>
</evidence>
<name>A0A319DDW6_9EURO</name>
<evidence type="ECO:0000313" key="2">
    <source>
        <dbReference type="Proteomes" id="UP000247810"/>
    </source>
</evidence>
<proteinExistence type="predicted"/>
<organism evidence="1 2">
    <name type="scientific">Aspergillus ellipticus CBS 707.79</name>
    <dbReference type="NCBI Taxonomy" id="1448320"/>
    <lineage>
        <taxon>Eukaryota</taxon>
        <taxon>Fungi</taxon>
        <taxon>Dikarya</taxon>
        <taxon>Ascomycota</taxon>
        <taxon>Pezizomycotina</taxon>
        <taxon>Eurotiomycetes</taxon>
        <taxon>Eurotiomycetidae</taxon>
        <taxon>Eurotiales</taxon>
        <taxon>Aspergillaceae</taxon>
        <taxon>Aspergillus</taxon>
        <taxon>Aspergillus subgen. Circumdati</taxon>
    </lineage>
</organism>
<protein>
    <submittedName>
        <fullName evidence="1">Uncharacterized protein</fullName>
    </submittedName>
</protein>